<dbReference type="PANTHER" id="PTHR30614:SF21">
    <property type="entry name" value="AMINO ACID ABC TRANSPORTER PERMEASE"/>
    <property type="match status" value="1"/>
</dbReference>
<dbReference type="InterPro" id="IPR035906">
    <property type="entry name" value="MetI-like_sf"/>
</dbReference>
<evidence type="ECO:0000313" key="11">
    <source>
        <dbReference type="Proteomes" id="UP001164965"/>
    </source>
</evidence>
<name>A0ABY6P2I8_9NOCA</name>
<keyword evidence="4 7" id="KW-0812">Transmembrane</keyword>
<evidence type="ECO:0000256" key="8">
    <source>
        <dbReference type="SAM" id="MobiDB-lite"/>
    </source>
</evidence>
<evidence type="ECO:0000256" key="6">
    <source>
        <dbReference type="ARBA" id="ARBA00023136"/>
    </source>
</evidence>
<dbReference type="InterPro" id="IPR043429">
    <property type="entry name" value="ArtM/GltK/GlnP/TcyL/YhdX-like"/>
</dbReference>
<feature type="transmembrane region" description="Helical" evidence="7">
    <location>
        <begin position="96"/>
        <end position="116"/>
    </location>
</feature>
<dbReference type="NCBIfam" id="TIGR01726">
    <property type="entry name" value="HEQRo_perm_3TM"/>
    <property type="match status" value="1"/>
</dbReference>
<dbReference type="RefSeq" id="WP_265383951.1">
    <property type="nucleotide sequence ID" value="NZ_CP110615.1"/>
</dbReference>
<evidence type="ECO:0000313" key="10">
    <source>
        <dbReference type="EMBL" id="UZJ25847.1"/>
    </source>
</evidence>
<evidence type="ECO:0000256" key="4">
    <source>
        <dbReference type="ARBA" id="ARBA00022692"/>
    </source>
</evidence>
<reference evidence="10" key="1">
    <citation type="submission" date="2022-10" db="EMBL/GenBank/DDBJ databases">
        <title>Rhodococcus sp.75.</title>
        <authorList>
            <person name="Sun M."/>
        </authorList>
    </citation>
    <scope>NUCLEOTIDE SEQUENCE</scope>
    <source>
        <strain evidence="10">75</strain>
    </source>
</reference>
<feature type="transmembrane region" description="Helical" evidence="7">
    <location>
        <begin position="223"/>
        <end position="246"/>
    </location>
</feature>
<dbReference type="InterPro" id="IPR000515">
    <property type="entry name" value="MetI-like"/>
</dbReference>
<dbReference type="Pfam" id="PF00528">
    <property type="entry name" value="BPD_transp_1"/>
    <property type="match status" value="1"/>
</dbReference>
<feature type="transmembrane region" description="Helical" evidence="7">
    <location>
        <begin position="37"/>
        <end position="60"/>
    </location>
</feature>
<evidence type="ECO:0000256" key="5">
    <source>
        <dbReference type="ARBA" id="ARBA00022989"/>
    </source>
</evidence>
<evidence type="ECO:0000259" key="9">
    <source>
        <dbReference type="PROSITE" id="PS50928"/>
    </source>
</evidence>
<keyword evidence="6 7" id="KW-0472">Membrane</keyword>
<feature type="transmembrane region" description="Helical" evidence="7">
    <location>
        <begin position="266"/>
        <end position="283"/>
    </location>
</feature>
<dbReference type="PROSITE" id="PS50928">
    <property type="entry name" value="ABC_TM1"/>
    <property type="match status" value="1"/>
</dbReference>
<evidence type="ECO:0000256" key="7">
    <source>
        <dbReference type="RuleBase" id="RU363032"/>
    </source>
</evidence>
<dbReference type="EMBL" id="CP110615">
    <property type="protein sequence ID" value="UZJ25847.1"/>
    <property type="molecule type" value="Genomic_DNA"/>
</dbReference>
<keyword evidence="3" id="KW-1003">Cell membrane</keyword>
<sequence>MSTTTPKAPSRRARRAAPDPGATVLFDAPGPVARRNAFVFSLVGAVLVVAVVVVAVLRLADRGQFKGALWAPLLDPSDKDFQQVWKLIGTGLGNTLRAAVIAIVLSLVIGTVIALLRLSLGRVGRVPVVALIELLRGLPVVITILLVYTVVTSYRVNLGFLPGGRDLWILVIGLTLYNCVIIAEIVRAGVVSLPRGQREAALAVGLTNQQAMRSILLPQAFRVMLPSLISQLIVVLKDTSLISLIGGYIELLKQGGLLIQNLGNPIQVYVVIGIIYILINYTLGKLAEYVQRRSSRSSASGRVPIVDGATGTATV</sequence>
<feature type="domain" description="ABC transmembrane type-1" evidence="9">
    <location>
        <begin position="92"/>
        <end position="287"/>
    </location>
</feature>
<dbReference type="SUPFAM" id="SSF161098">
    <property type="entry name" value="MetI-like"/>
    <property type="match status" value="1"/>
</dbReference>
<dbReference type="Proteomes" id="UP001164965">
    <property type="component" value="Chromosome"/>
</dbReference>
<keyword evidence="5 7" id="KW-1133">Transmembrane helix</keyword>
<dbReference type="Gene3D" id="1.10.3720.10">
    <property type="entry name" value="MetI-like"/>
    <property type="match status" value="1"/>
</dbReference>
<feature type="transmembrane region" description="Helical" evidence="7">
    <location>
        <begin position="168"/>
        <end position="190"/>
    </location>
</feature>
<dbReference type="InterPro" id="IPR010065">
    <property type="entry name" value="AA_ABC_transptr_permease_3TM"/>
</dbReference>
<feature type="transmembrane region" description="Helical" evidence="7">
    <location>
        <begin position="128"/>
        <end position="148"/>
    </location>
</feature>
<gene>
    <name evidence="10" type="ORF">RHODO2019_05260</name>
</gene>
<evidence type="ECO:0000256" key="2">
    <source>
        <dbReference type="ARBA" id="ARBA00022448"/>
    </source>
</evidence>
<comment type="similarity">
    <text evidence="7">Belongs to the binding-protein-dependent transport system permease family.</text>
</comment>
<proteinExistence type="inferred from homology"/>
<keyword evidence="11" id="KW-1185">Reference proteome</keyword>
<organism evidence="10 11">
    <name type="scientific">Rhodococcus antarcticus</name>
    <dbReference type="NCBI Taxonomy" id="2987751"/>
    <lineage>
        <taxon>Bacteria</taxon>
        <taxon>Bacillati</taxon>
        <taxon>Actinomycetota</taxon>
        <taxon>Actinomycetes</taxon>
        <taxon>Mycobacteriales</taxon>
        <taxon>Nocardiaceae</taxon>
        <taxon>Rhodococcus</taxon>
    </lineage>
</organism>
<dbReference type="CDD" id="cd06261">
    <property type="entry name" value="TM_PBP2"/>
    <property type="match status" value="1"/>
</dbReference>
<feature type="region of interest" description="Disordered" evidence="8">
    <location>
        <begin position="1"/>
        <end position="20"/>
    </location>
</feature>
<accession>A0ABY6P2I8</accession>
<dbReference type="PANTHER" id="PTHR30614">
    <property type="entry name" value="MEMBRANE COMPONENT OF AMINO ACID ABC TRANSPORTER"/>
    <property type="match status" value="1"/>
</dbReference>
<evidence type="ECO:0000256" key="1">
    <source>
        <dbReference type="ARBA" id="ARBA00004651"/>
    </source>
</evidence>
<keyword evidence="2 7" id="KW-0813">Transport</keyword>
<protein>
    <submittedName>
        <fullName evidence="10">Amino acid ABC transporter permease</fullName>
    </submittedName>
</protein>
<evidence type="ECO:0000256" key="3">
    <source>
        <dbReference type="ARBA" id="ARBA00022475"/>
    </source>
</evidence>
<comment type="subcellular location">
    <subcellularLocation>
        <location evidence="1 7">Cell membrane</location>
        <topology evidence="1 7">Multi-pass membrane protein</topology>
    </subcellularLocation>
</comment>